<dbReference type="GO" id="GO:0140701">
    <property type="term" value="F:3',3'-cyclic GMP-AMP synthase activity"/>
    <property type="evidence" value="ECO:0007669"/>
    <property type="project" value="InterPro"/>
</dbReference>
<evidence type="ECO:0000256" key="10">
    <source>
        <dbReference type="ARBA" id="ARBA00044145"/>
    </source>
</evidence>
<dbReference type="RefSeq" id="WP_226543872.1">
    <property type="nucleotide sequence ID" value="NZ_JAJAPW010000004.1"/>
</dbReference>
<keyword evidence="1" id="KW-0808">Transferase</keyword>
<feature type="region of interest" description="Disordered" evidence="12">
    <location>
        <begin position="339"/>
        <end position="365"/>
    </location>
</feature>
<evidence type="ECO:0000259" key="13">
    <source>
        <dbReference type="Pfam" id="PF21654"/>
    </source>
</evidence>
<comment type="caution">
    <text evidence="14">The sequence shown here is derived from an EMBL/GenBank/DDBJ whole genome shotgun (WGS) entry which is preliminary data.</text>
</comment>
<keyword evidence="7" id="KW-0546">Nucleotide metabolism</keyword>
<evidence type="ECO:0000256" key="4">
    <source>
        <dbReference type="ARBA" id="ARBA00022741"/>
    </source>
</evidence>
<organism evidence="14 15">
    <name type="scientific">Neotamlana laminarinivorans</name>
    <dbReference type="NCBI Taxonomy" id="2883124"/>
    <lineage>
        <taxon>Bacteria</taxon>
        <taxon>Pseudomonadati</taxon>
        <taxon>Bacteroidota</taxon>
        <taxon>Flavobacteriia</taxon>
        <taxon>Flavobacteriales</taxon>
        <taxon>Flavobacteriaceae</taxon>
        <taxon>Neotamlana</taxon>
    </lineage>
</organism>
<dbReference type="AlphaFoldDB" id="A0A9X1I068"/>
<protein>
    <recommendedName>
        <fullName evidence="10">Cyclic GMP-AMP synthase</fullName>
    </recommendedName>
</protein>
<comment type="catalytic activity">
    <reaction evidence="11">
        <text>GTP + ATP = 3',3'-cGAMP + 2 diphosphate</text>
        <dbReference type="Rhea" id="RHEA:35647"/>
        <dbReference type="ChEBI" id="CHEBI:30616"/>
        <dbReference type="ChEBI" id="CHEBI:33019"/>
        <dbReference type="ChEBI" id="CHEBI:37565"/>
        <dbReference type="ChEBI" id="CHEBI:71501"/>
    </reaction>
    <physiologicalReaction direction="left-to-right" evidence="11">
        <dbReference type="Rhea" id="RHEA:35648"/>
    </physiologicalReaction>
</comment>
<dbReference type="GO" id="GO:0005525">
    <property type="term" value="F:GTP binding"/>
    <property type="evidence" value="ECO:0007669"/>
    <property type="project" value="UniProtKB-KW"/>
</dbReference>
<dbReference type="GO" id="GO:0005524">
    <property type="term" value="F:ATP binding"/>
    <property type="evidence" value="ECO:0007669"/>
    <property type="project" value="UniProtKB-KW"/>
</dbReference>
<keyword evidence="9" id="KW-0342">GTP-binding</keyword>
<accession>A0A9X1I068</accession>
<sequence length="365" mass="41980">MYWIPILAIGSYLLLKNTNEKKPRKKTYNMANCNKLFKDYNGNLTIKSAKKDRLKESKRVLRDRIRKYFKDNHPEYVPEFYIQGSYKMKTTIVTKDDDCDLDDGVYFKREVGVTGTTLQKWVKDAVIDATSADPQHRKRCVRVIYAADYHIDFPVYYFQEDWEHPRLAVKDEELQESDPKEVIDWFASAKDGNGQLVRVVKFLKGWGDFKRNKMPSGLAMCILAEKNIKYNDRDDISIKETLEAIKTTLNDSFECIVPGTPYDDLFSEYDDSRKNNFLSNLDDFIEDATKAVEDEPNQLKSSKLWRKHFGDKFPLGADEDVDAKEKALLAQSASILSGTAHTKRDGSISDSGSVKNKPHTNYGGK</sequence>
<evidence type="ECO:0000256" key="12">
    <source>
        <dbReference type="SAM" id="MobiDB-lite"/>
    </source>
</evidence>
<evidence type="ECO:0000256" key="6">
    <source>
        <dbReference type="ARBA" id="ARBA00022842"/>
    </source>
</evidence>
<dbReference type="Pfam" id="PF21654">
    <property type="entry name" value="DncV-like_NTFase"/>
    <property type="match status" value="1"/>
</dbReference>
<dbReference type="InterPro" id="IPR047805">
    <property type="entry name" value="GAMP_synthase"/>
</dbReference>
<dbReference type="GO" id="GO:0046872">
    <property type="term" value="F:metal ion binding"/>
    <property type="evidence" value="ECO:0007669"/>
    <property type="project" value="UniProtKB-KW"/>
</dbReference>
<evidence type="ECO:0000256" key="3">
    <source>
        <dbReference type="ARBA" id="ARBA00022723"/>
    </source>
</evidence>
<keyword evidence="2" id="KW-0548">Nucleotidyltransferase</keyword>
<reference evidence="14" key="1">
    <citation type="submission" date="2021-10" db="EMBL/GenBank/DDBJ databases">
        <title>Tamlana sargassums sp. nov., and Tamlana laminarinivorans sp. nov., two new bacteria isolated from the brown alga.</title>
        <authorList>
            <person name="Li J."/>
        </authorList>
    </citation>
    <scope>NUCLEOTIDE SEQUENCE</scope>
    <source>
        <strain evidence="14">PT2-4</strain>
    </source>
</reference>
<keyword evidence="4" id="KW-0547">Nucleotide-binding</keyword>
<keyword evidence="5" id="KW-0067">ATP-binding</keyword>
<evidence type="ECO:0000313" key="15">
    <source>
        <dbReference type="Proteomes" id="UP001139199"/>
    </source>
</evidence>
<evidence type="ECO:0000256" key="1">
    <source>
        <dbReference type="ARBA" id="ARBA00022679"/>
    </source>
</evidence>
<dbReference type="NCBIfam" id="NF041078">
    <property type="entry name" value="cGAS"/>
    <property type="match status" value="1"/>
</dbReference>
<dbReference type="InterPro" id="IPR048445">
    <property type="entry name" value="DncV-like_NTFase"/>
</dbReference>
<evidence type="ECO:0000313" key="14">
    <source>
        <dbReference type="EMBL" id="MCB4799384.1"/>
    </source>
</evidence>
<evidence type="ECO:0000256" key="9">
    <source>
        <dbReference type="ARBA" id="ARBA00023134"/>
    </source>
</evidence>
<feature type="domain" description="Cyclic GMP-AMP synthase DncV-like nucleotidyltransferase" evidence="13">
    <location>
        <begin position="78"/>
        <end position="156"/>
    </location>
</feature>
<evidence type="ECO:0000256" key="7">
    <source>
        <dbReference type="ARBA" id="ARBA00023080"/>
    </source>
</evidence>
<evidence type="ECO:0000256" key="5">
    <source>
        <dbReference type="ARBA" id="ARBA00022840"/>
    </source>
</evidence>
<keyword evidence="15" id="KW-1185">Reference proteome</keyword>
<evidence type="ECO:0000256" key="2">
    <source>
        <dbReference type="ARBA" id="ARBA00022695"/>
    </source>
</evidence>
<proteinExistence type="predicted"/>
<dbReference type="Proteomes" id="UP001139199">
    <property type="component" value="Unassembled WGS sequence"/>
</dbReference>
<evidence type="ECO:0000256" key="11">
    <source>
        <dbReference type="ARBA" id="ARBA00048304"/>
    </source>
</evidence>
<dbReference type="GO" id="GO:0009117">
    <property type="term" value="P:nucleotide metabolic process"/>
    <property type="evidence" value="ECO:0007669"/>
    <property type="project" value="UniProtKB-KW"/>
</dbReference>
<keyword evidence="8" id="KW-0051">Antiviral defense</keyword>
<keyword evidence="3" id="KW-0479">Metal-binding</keyword>
<dbReference type="EMBL" id="JAJAPW010000004">
    <property type="protein sequence ID" value="MCB4799384.1"/>
    <property type="molecule type" value="Genomic_DNA"/>
</dbReference>
<name>A0A9X1I068_9FLAO</name>
<gene>
    <name evidence="14" type="ORF">LG649_11035</name>
</gene>
<keyword evidence="6" id="KW-0460">Magnesium</keyword>
<dbReference type="GO" id="GO:0051607">
    <property type="term" value="P:defense response to virus"/>
    <property type="evidence" value="ECO:0007669"/>
    <property type="project" value="UniProtKB-KW"/>
</dbReference>
<evidence type="ECO:0000256" key="8">
    <source>
        <dbReference type="ARBA" id="ARBA00023118"/>
    </source>
</evidence>